<comment type="similarity">
    <text evidence="6 16">In the C-terminal section; belongs to the PRA-PH family.</text>
</comment>
<dbReference type="InterPro" id="IPR038019">
    <property type="entry name" value="PRib_AMP_CycHydrolase_sf"/>
</dbReference>
<dbReference type="GO" id="GO:0004636">
    <property type="term" value="F:phosphoribosyl-ATP diphosphatase activity"/>
    <property type="evidence" value="ECO:0007669"/>
    <property type="project" value="UniProtKB-UniRule"/>
</dbReference>
<evidence type="ECO:0000256" key="2">
    <source>
        <dbReference type="ARBA" id="ARBA00001460"/>
    </source>
</evidence>
<keyword evidence="19" id="KW-1185">Reference proteome</keyword>
<dbReference type="EC" id="3.5.4.19" evidence="16"/>
<dbReference type="SUPFAM" id="SSF141734">
    <property type="entry name" value="HisI-like"/>
    <property type="match status" value="1"/>
</dbReference>
<evidence type="ECO:0000313" key="18">
    <source>
        <dbReference type="EMBL" id="QNN66433.1"/>
    </source>
</evidence>
<gene>
    <name evidence="16" type="primary">hisI</name>
    <name evidence="16" type="synonym">hisIE</name>
    <name evidence="18" type="ORF">H9L13_06765</name>
</gene>
<keyword evidence="11 16" id="KW-0547">Nucleotide-binding</keyword>
<dbReference type="GO" id="GO:0000105">
    <property type="term" value="P:L-histidine biosynthetic process"/>
    <property type="evidence" value="ECO:0007669"/>
    <property type="project" value="UniProtKB-UniRule"/>
</dbReference>
<evidence type="ECO:0000256" key="16">
    <source>
        <dbReference type="HAMAP-Rule" id="MF_01019"/>
    </source>
</evidence>
<dbReference type="NCBIfam" id="NF002747">
    <property type="entry name" value="PRK02759.1"/>
    <property type="match status" value="1"/>
</dbReference>
<comment type="similarity">
    <text evidence="7 16">In the N-terminal section; belongs to the PRA-CH family.</text>
</comment>
<dbReference type="CDD" id="cd11534">
    <property type="entry name" value="NTP-PPase_HisIE_like"/>
    <property type="match status" value="1"/>
</dbReference>
<dbReference type="InterPro" id="IPR023019">
    <property type="entry name" value="His_synth_HisIE"/>
</dbReference>
<sequence>MRDRNAPLTSAEVDGLSWDKMDGLLPAIVQGRASGRVLMLGYMNREALQATLESGFATFFSRSKQRLWRKGETSGNVLDVQAVTSDCDGDSLLVIADPHGPTCHEGSLSCFGDAWLRGPGWLAEVSAIVAERAASGEDSSYTRHLLEGGAERIAQKIGEEAVELALAAVTRDAAGCAEEAADLLYHLVVLLQVRGMEWEQVIEVLRRRHSAAPPSE</sequence>
<dbReference type="GO" id="GO:0005524">
    <property type="term" value="F:ATP binding"/>
    <property type="evidence" value="ECO:0007669"/>
    <property type="project" value="UniProtKB-KW"/>
</dbReference>
<evidence type="ECO:0000256" key="11">
    <source>
        <dbReference type="ARBA" id="ARBA00022741"/>
    </source>
</evidence>
<accession>A0A7G9SF08</accession>
<dbReference type="PANTHER" id="PTHR42945:SF9">
    <property type="entry name" value="HISTIDINE BIOSYNTHESIS BIFUNCTIONAL PROTEIN HISIE"/>
    <property type="match status" value="1"/>
</dbReference>
<proteinExistence type="inferred from homology"/>
<protein>
    <recommendedName>
        <fullName evidence="16">Histidine biosynthesis bifunctional protein HisIE</fullName>
    </recommendedName>
    <domain>
        <recommendedName>
            <fullName evidence="16">Phosphoribosyl-AMP cyclohydrolase</fullName>
            <shortName evidence="16">PRA-CH</shortName>
            <ecNumber evidence="16">3.5.4.19</ecNumber>
        </recommendedName>
    </domain>
    <domain>
        <recommendedName>
            <fullName evidence="16">Phosphoribosyl-ATP pyrophosphatase</fullName>
            <shortName evidence="16">PRA-PH</shortName>
            <ecNumber evidence="16">3.6.1.31</ecNumber>
        </recommendedName>
    </domain>
</protein>
<evidence type="ECO:0000256" key="5">
    <source>
        <dbReference type="ARBA" id="ARBA00005204"/>
    </source>
</evidence>
<evidence type="ECO:0000256" key="7">
    <source>
        <dbReference type="ARBA" id="ARBA00008299"/>
    </source>
</evidence>
<dbReference type="GO" id="GO:0005737">
    <property type="term" value="C:cytoplasm"/>
    <property type="evidence" value="ECO:0007669"/>
    <property type="project" value="UniProtKB-SubCell"/>
</dbReference>
<comment type="pathway">
    <text evidence="4 16">Amino-acid biosynthesis; L-histidine biosynthesis; L-histidine from 5-phospho-alpha-D-ribose 1-diphosphate: step 3/9.</text>
</comment>
<dbReference type="HAMAP" id="MF_01019">
    <property type="entry name" value="HisIE"/>
    <property type="match status" value="1"/>
</dbReference>
<dbReference type="Gene3D" id="3.10.20.810">
    <property type="entry name" value="Phosphoribosyl-AMP cyclohydrolase"/>
    <property type="match status" value="1"/>
</dbReference>
<keyword evidence="15 16" id="KW-0511">Multifunctional enzyme</keyword>
<dbReference type="AlphaFoldDB" id="A0A7G9SF08"/>
<dbReference type="InterPro" id="IPR008179">
    <property type="entry name" value="HisE"/>
</dbReference>
<dbReference type="SUPFAM" id="SSF101386">
    <property type="entry name" value="all-alpha NTP pyrophosphatases"/>
    <property type="match status" value="1"/>
</dbReference>
<dbReference type="Proteomes" id="UP000515971">
    <property type="component" value="Chromosome"/>
</dbReference>
<evidence type="ECO:0000256" key="13">
    <source>
        <dbReference type="ARBA" id="ARBA00022840"/>
    </source>
</evidence>
<evidence type="ECO:0000256" key="8">
    <source>
        <dbReference type="ARBA" id="ARBA00009392"/>
    </source>
</evidence>
<evidence type="ECO:0000256" key="1">
    <source>
        <dbReference type="ARBA" id="ARBA00000024"/>
    </source>
</evidence>
<dbReference type="InterPro" id="IPR021130">
    <property type="entry name" value="PRib-ATP_PPHydrolase-like"/>
</dbReference>
<evidence type="ECO:0000256" key="9">
    <source>
        <dbReference type="ARBA" id="ARBA00022490"/>
    </source>
</evidence>
<dbReference type="KEGG" id="slut:H9L13_06765"/>
<keyword evidence="10 16" id="KW-0028">Amino-acid biosynthesis</keyword>
<comment type="subcellular location">
    <subcellularLocation>
        <location evidence="3 16">Cytoplasm</location>
    </subcellularLocation>
</comment>
<evidence type="ECO:0000256" key="15">
    <source>
        <dbReference type="ARBA" id="ARBA00023268"/>
    </source>
</evidence>
<evidence type="ECO:0000256" key="12">
    <source>
        <dbReference type="ARBA" id="ARBA00022801"/>
    </source>
</evidence>
<dbReference type="Pfam" id="PF01503">
    <property type="entry name" value="PRA-PH"/>
    <property type="match status" value="1"/>
</dbReference>
<keyword evidence="12 16" id="KW-0378">Hydrolase</keyword>
<dbReference type="PANTHER" id="PTHR42945">
    <property type="entry name" value="HISTIDINE BIOSYNTHESIS BIFUNCTIONAL PROTEIN"/>
    <property type="match status" value="1"/>
</dbReference>
<evidence type="ECO:0000256" key="3">
    <source>
        <dbReference type="ARBA" id="ARBA00004496"/>
    </source>
</evidence>
<dbReference type="FunFam" id="3.10.20.810:FF:000001">
    <property type="entry name" value="Histidine biosynthesis bifunctional protein HisIE"/>
    <property type="match status" value="1"/>
</dbReference>
<evidence type="ECO:0000313" key="19">
    <source>
        <dbReference type="Proteomes" id="UP000515971"/>
    </source>
</evidence>
<evidence type="ECO:0000256" key="4">
    <source>
        <dbReference type="ARBA" id="ARBA00005169"/>
    </source>
</evidence>
<dbReference type="InterPro" id="IPR002496">
    <property type="entry name" value="PRib_AMP_CycHydrolase_dom"/>
</dbReference>
<comment type="catalytic activity">
    <reaction evidence="1 16">
        <text>1-(5-phospho-beta-D-ribosyl)-5'-AMP + H2O = 1-(5-phospho-beta-D-ribosyl)-5-[(5-phospho-beta-D-ribosylamino)methylideneamino]imidazole-4-carboxamide</text>
        <dbReference type="Rhea" id="RHEA:20049"/>
        <dbReference type="ChEBI" id="CHEBI:15377"/>
        <dbReference type="ChEBI" id="CHEBI:58435"/>
        <dbReference type="ChEBI" id="CHEBI:59457"/>
        <dbReference type="EC" id="3.5.4.19"/>
    </reaction>
</comment>
<dbReference type="NCBIfam" id="NF000768">
    <property type="entry name" value="PRK00051.1"/>
    <property type="match status" value="1"/>
</dbReference>
<dbReference type="GO" id="GO:0004635">
    <property type="term" value="F:phosphoribosyl-AMP cyclohydrolase activity"/>
    <property type="evidence" value="ECO:0007669"/>
    <property type="project" value="UniProtKB-UniRule"/>
</dbReference>
<organism evidence="18 19">
    <name type="scientific">Sphingomonas lutea</name>
    <dbReference type="NCBI Taxonomy" id="1045317"/>
    <lineage>
        <taxon>Bacteria</taxon>
        <taxon>Pseudomonadati</taxon>
        <taxon>Pseudomonadota</taxon>
        <taxon>Alphaproteobacteria</taxon>
        <taxon>Sphingomonadales</taxon>
        <taxon>Sphingomonadaceae</taxon>
        <taxon>Sphingomonas</taxon>
    </lineage>
</organism>
<comment type="similarity">
    <text evidence="8">Belongs to the PRA-PH family.</text>
</comment>
<comment type="pathway">
    <text evidence="5 16">Amino-acid biosynthesis; L-histidine biosynthesis; L-histidine from 5-phospho-alpha-D-ribose 1-diphosphate: step 2/9.</text>
</comment>
<dbReference type="EMBL" id="CP060718">
    <property type="protein sequence ID" value="QNN66433.1"/>
    <property type="molecule type" value="Genomic_DNA"/>
</dbReference>
<feature type="region of interest" description="Phosphoribosyl-ATP pyrophosphohydrolase" evidence="16">
    <location>
        <begin position="122"/>
        <end position="216"/>
    </location>
</feature>
<keyword evidence="14 16" id="KW-0368">Histidine biosynthesis</keyword>
<dbReference type="RefSeq" id="WP_187537025.1">
    <property type="nucleotide sequence ID" value="NZ_BAABJT010000001.1"/>
</dbReference>
<keyword evidence="13 16" id="KW-0067">ATP-binding</keyword>
<evidence type="ECO:0000256" key="6">
    <source>
        <dbReference type="ARBA" id="ARBA00007731"/>
    </source>
</evidence>
<evidence type="ECO:0000256" key="14">
    <source>
        <dbReference type="ARBA" id="ARBA00023102"/>
    </source>
</evidence>
<feature type="domain" description="Phosphoribosyl-AMP cyclohydrolase" evidence="17">
    <location>
        <begin position="39"/>
        <end position="111"/>
    </location>
</feature>
<reference evidence="18 19" key="1">
    <citation type="submission" date="2020-08" db="EMBL/GenBank/DDBJ databases">
        <title>Genome sequence of Sphingomonas lutea KCTC 23642T.</title>
        <authorList>
            <person name="Hyun D.-W."/>
            <person name="Bae J.-W."/>
        </authorList>
    </citation>
    <scope>NUCLEOTIDE SEQUENCE [LARGE SCALE GENOMIC DNA]</scope>
    <source>
        <strain evidence="18 19">KCTC 23642</strain>
    </source>
</reference>
<dbReference type="HAMAP" id="MF_01020">
    <property type="entry name" value="HisE"/>
    <property type="match status" value="1"/>
</dbReference>
<evidence type="ECO:0000259" key="17">
    <source>
        <dbReference type="Pfam" id="PF01502"/>
    </source>
</evidence>
<name>A0A7G9SF08_9SPHN</name>
<dbReference type="Pfam" id="PF01502">
    <property type="entry name" value="PRA-CH"/>
    <property type="match status" value="1"/>
</dbReference>
<comment type="catalytic activity">
    <reaction evidence="2 16">
        <text>1-(5-phospho-beta-D-ribosyl)-ATP + H2O = 1-(5-phospho-beta-D-ribosyl)-5'-AMP + diphosphate + H(+)</text>
        <dbReference type="Rhea" id="RHEA:22828"/>
        <dbReference type="ChEBI" id="CHEBI:15377"/>
        <dbReference type="ChEBI" id="CHEBI:15378"/>
        <dbReference type="ChEBI" id="CHEBI:33019"/>
        <dbReference type="ChEBI" id="CHEBI:59457"/>
        <dbReference type="ChEBI" id="CHEBI:73183"/>
        <dbReference type="EC" id="3.6.1.31"/>
    </reaction>
</comment>
<dbReference type="EC" id="3.6.1.31" evidence="16"/>
<keyword evidence="9 16" id="KW-0963">Cytoplasm</keyword>
<evidence type="ECO:0000256" key="10">
    <source>
        <dbReference type="ARBA" id="ARBA00022605"/>
    </source>
</evidence>
<dbReference type="Gene3D" id="1.10.287.1080">
    <property type="entry name" value="MazG-like"/>
    <property type="match status" value="1"/>
</dbReference>
<dbReference type="NCBIfam" id="TIGR03188">
    <property type="entry name" value="histidine_hisI"/>
    <property type="match status" value="1"/>
</dbReference>
<dbReference type="UniPathway" id="UPA00031">
    <property type="reaction ID" value="UER00007"/>
</dbReference>
<feature type="region of interest" description="Phosphoribosyl-AMP cyclohydrolase" evidence="16">
    <location>
        <begin position="1"/>
        <end position="121"/>
    </location>
</feature>